<feature type="transmembrane region" description="Helical" evidence="12">
    <location>
        <begin position="177"/>
        <end position="201"/>
    </location>
</feature>
<dbReference type="InterPro" id="IPR013655">
    <property type="entry name" value="PAS_fold_3"/>
</dbReference>
<comment type="subcellular location">
    <subcellularLocation>
        <location evidence="1">Cell inner membrane</location>
        <topology evidence="1">Multi-pass membrane protein</topology>
    </subcellularLocation>
</comment>
<feature type="transmembrane region" description="Helical" evidence="12">
    <location>
        <begin position="146"/>
        <end position="171"/>
    </location>
</feature>
<evidence type="ECO:0000256" key="9">
    <source>
        <dbReference type="ARBA" id="ARBA00023224"/>
    </source>
</evidence>
<dbReference type="CDD" id="cd11386">
    <property type="entry name" value="MCP_signal"/>
    <property type="match status" value="1"/>
</dbReference>
<evidence type="ECO:0000256" key="11">
    <source>
        <dbReference type="PROSITE-ProRule" id="PRU00284"/>
    </source>
</evidence>
<dbReference type="Pfam" id="PF00015">
    <property type="entry name" value="MCPsignal"/>
    <property type="match status" value="1"/>
</dbReference>
<dbReference type="Gene3D" id="3.30.450.20">
    <property type="entry name" value="PAS domain"/>
    <property type="match status" value="1"/>
</dbReference>
<evidence type="ECO:0000256" key="1">
    <source>
        <dbReference type="ARBA" id="ARBA00004429"/>
    </source>
</evidence>
<dbReference type="InterPro" id="IPR000014">
    <property type="entry name" value="PAS"/>
</dbReference>
<dbReference type="FunFam" id="1.10.287.950:FF:000001">
    <property type="entry name" value="Methyl-accepting chemotaxis sensory transducer"/>
    <property type="match status" value="1"/>
</dbReference>
<keyword evidence="5" id="KW-0997">Cell inner membrane</keyword>
<dbReference type="GO" id="GO:0005886">
    <property type="term" value="C:plasma membrane"/>
    <property type="evidence" value="ECO:0007669"/>
    <property type="project" value="UniProtKB-SubCell"/>
</dbReference>
<evidence type="ECO:0000256" key="8">
    <source>
        <dbReference type="ARBA" id="ARBA00023136"/>
    </source>
</evidence>
<evidence type="ECO:0000256" key="10">
    <source>
        <dbReference type="ARBA" id="ARBA00029447"/>
    </source>
</evidence>
<keyword evidence="9 11" id="KW-0807">Transducer</keyword>
<evidence type="ECO:0000259" key="14">
    <source>
        <dbReference type="PROSITE" id="PS50112"/>
    </source>
</evidence>
<evidence type="ECO:0000259" key="13">
    <source>
        <dbReference type="PROSITE" id="PS50111"/>
    </source>
</evidence>
<dbReference type="SUPFAM" id="SSF58104">
    <property type="entry name" value="Methyl-accepting chemotaxis protein (MCP) signaling domain"/>
    <property type="match status" value="1"/>
</dbReference>
<keyword evidence="4" id="KW-0145">Chemotaxis</keyword>
<evidence type="ECO:0000313" key="15">
    <source>
        <dbReference type="EMBL" id="SIQ36367.1"/>
    </source>
</evidence>
<evidence type="ECO:0000313" key="16">
    <source>
        <dbReference type="Proteomes" id="UP000186079"/>
    </source>
</evidence>
<accession>A0A1N6S5S4</accession>
<dbReference type="SUPFAM" id="SSF55785">
    <property type="entry name" value="PYP-like sensor domain (PAS domain)"/>
    <property type="match status" value="1"/>
</dbReference>
<reference evidence="15 16" key="1">
    <citation type="submission" date="2017-01" db="EMBL/GenBank/DDBJ databases">
        <authorList>
            <person name="Mah S.A."/>
            <person name="Swanson W.J."/>
            <person name="Moy G.W."/>
            <person name="Vacquier V.D."/>
        </authorList>
    </citation>
    <scope>NUCLEOTIDE SEQUENCE [LARGE SCALE GENOMIC DNA]</scope>
    <source>
        <strain evidence="15 16">ATCC 29606</strain>
    </source>
</reference>
<dbReference type="GO" id="GO:0052131">
    <property type="term" value="P:positive aerotaxis"/>
    <property type="evidence" value="ECO:0007669"/>
    <property type="project" value="UniProtKB-ARBA"/>
</dbReference>
<keyword evidence="3" id="KW-0488">Methylation</keyword>
<evidence type="ECO:0000256" key="3">
    <source>
        <dbReference type="ARBA" id="ARBA00022481"/>
    </source>
</evidence>
<evidence type="ECO:0000256" key="7">
    <source>
        <dbReference type="ARBA" id="ARBA00022989"/>
    </source>
</evidence>
<name>A0A1N6S5S4_9PSED</name>
<dbReference type="Gene3D" id="1.10.287.950">
    <property type="entry name" value="Methyl-accepting chemotaxis protein"/>
    <property type="match status" value="1"/>
</dbReference>
<dbReference type="EMBL" id="FTMC01000005">
    <property type="protein sequence ID" value="SIQ36367.1"/>
    <property type="molecule type" value="Genomic_DNA"/>
</dbReference>
<sequence length="533" mass="56966">MKLNLPVTGRRTELAADSNILSTTTPKGVITSVNPEFVKVSGFSEAELLGQSHNIVRHPDMPQAAFADLWQSLKAGRSWMGLVKNRCKNGDHYWVSAYVTPIVENGQVVECQSVRTRPAPEWEAAAQTLYADLAAGRRPAALRRPVLGLFGHLLGQSGLIAALVLLVGWLGLGIDPLAGLACAGLALLLRGASLWLSLAPWRALLGQARRIASNPLSQWIYTGRRDEFGEVAFALRMQAMESGAIIGRLGDASRQLAEQAARLQETVGRSDSGARRQQAEAEHIASAIEQLNGSVQAVADNAQHSAESATLGDHAAQVGKEQVGATAQAIAALAGQIEQTAERVLGLQAHSSRITSVIEVIATIAEQTNLLALNAAIEAARAGEAGRGFAVVADEVRNLAIRTQDSTRQIRDILGALQEQIETAATAMHDSQAQAERSETQAALASQALLDVHERVTAITEMSAQIARAVEEQSAACGVIFQSMEAIRDGHIDNVGHSQASREAALEVGGQADRLRLLARQFWDRRLPQAKNQ</sequence>
<dbReference type="GO" id="GO:0007165">
    <property type="term" value="P:signal transduction"/>
    <property type="evidence" value="ECO:0007669"/>
    <property type="project" value="UniProtKB-KW"/>
</dbReference>
<dbReference type="CDD" id="cd00130">
    <property type="entry name" value="PAS"/>
    <property type="match status" value="1"/>
</dbReference>
<dbReference type="PANTHER" id="PTHR32089:SF74">
    <property type="entry name" value="METHYL-ACCEPTING CHEMOTAXIS PROTEIN AER"/>
    <property type="match status" value="1"/>
</dbReference>
<protein>
    <submittedName>
        <fullName evidence="15">Methyl-accepting chemotaxis sensory transducer with Pas/Pac sensor</fullName>
    </submittedName>
</protein>
<dbReference type="FunFam" id="3.30.450.20:FF:000046">
    <property type="entry name" value="Aerotaxis sensor receptor"/>
    <property type="match status" value="1"/>
</dbReference>
<dbReference type="AlphaFoldDB" id="A0A1N6S5S4"/>
<feature type="domain" description="PAS" evidence="14">
    <location>
        <begin position="27"/>
        <end position="76"/>
    </location>
</feature>
<evidence type="ECO:0000256" key="6">
    <source>
        <dbReference type="ARBA" id="ARBA00022692"/>
    </source>
</evidence>
<keyword evidence="7 12" id="KW-1133">Transmembrane helix</keyword>
<feature type="domain" description="Methyl-accepting transducer" evidence="13">
    <location>
        <begin position="252"/>
        <end position="488"/>
    </location>
</feature>
<dbReference type="InterPro" id="IPR004089">
    <property type="entry name" value="MCPsignal_dom"/>
</dbReference>
<organism evidence="15 16">
    <name type="scientific">Pseudomonas flexibilis</name>
    <dbReference type="NCBI Taxonomy" id="706570"/>
    <lineage>
        <taxon>Bacteria</taxon>
        <taxon>Pseudomonadati</taxon>
        <taxon>Pseudomonadota</taxon>
        <taxon>Gammaproteobacteria</taxon>
        <taxon>Pseudomonadales</taxon>
        <taxon>Pseudomonadaceae</taxon>
        <taxon>Pseudomonas</taxon>
    </lineage>
</organism>
<dbReference type="InterPro" id="IPR035965">
    <property type="entry name" value="PAS-like_dom_sf"/>
</dbReference>
<gene>
    <name evidence="15" type="ORF">SAMN05421672_105182</name>
</gene>
<evidence type="ECO:0000256" key="5">
    <source>
        <dbReference type="ARBA" id="ARBA00022519"/>
    </source>
</evidence>
<evidence type="ECO:0000256" key="2">
    <source>
        <dbReference type="ARBA" id="ARBA00022475"/>
    </source>
</evidence>
<dbReference type="PROSITE" id="PS50112">
    <property type="entry name" value="PAS"/>
    <property type="match status" value="1"/>
</dbReference>
<dbReference type="NCBIfam" id="TIGR00229">
    <property type="entry name" value="sensory_box"/>
    <property type="match status" value="1"/>
</dbReference>
<dbReference type="PROSITE" id="PS50111">
    <property type="entry name" value="CHEMOTAXIS_TRANSDUC_2"/>
    <property type="match status" value="1"/>
</dbReference>
<dbReference type="Proteomes" id="UP000186079">
    <property type="component" value="Unassembled WGS sequence"/>
</dbReference>
<comment type="similarity">
    <text evidence="10">Belongs to the methyl-accepting chemotaxis (MCP) protein family.</text>
</comment>
<dbReference type="Pfam" id="PF08447">
    <property type="entry name" value="PAS_3"/>
    <property type="match status" value="1"/>
</dbReference>
<keyword evidence="6 12" id="KW-0812">Transmembrane</keyword>
<dbReference type="SMART" id="SM00283">
    <property type="entry name" value="MA"/>
    <property type="match status" value="1"/>
</dbReference>
<proteinExistence type="inferred from homology"/>
<keyword evidence="2" id="KW-1003">Cell membrane</keyword>
<evidence type="ECO:0000256" key="4">
    <source>
        <dbReference type="ARBA" id="ARBA00022500"/>
    </source>
</evidence>
<evidence type="ECO:0000256" key="12">
    <source>
        <dbReference type="SAM" id="Phobius"/>
    </source>
</evidence>
<dbReference type="PANTHER" id="PTHR32089">
    <property type="entry name" value="METHYL-ACCEPTING CHEMOTAXIS PROTEIN MCPB"/>
    <property type="match status" value="1"/>
</dbReference>
<keyword evidence="8 12" id="KW-0472">Membrane</keyword>